<sequence length="349" mass="38013">MVMRINPNQQPLWRTPFQMQLGTGSNSVVLKELSTAQERLIAALYNGIADRQLPLISTQLGLSSEQTTEVISAVGDLLLIENPGQQKDRKLDDSFVSSAFAEIIRASLLHSTDGELVLLSRGDRTVHIEELSQAGLSVALGLASAGIGNLISHDENQVEKKDLGPTAFPSQLLGRPRLDALRSLLAASPNQALVSTGKKLSDAKLQKIDCAVLISHQVTEPKRYSCWVNRDIPHVLITFETDKVSVSPMIIPGQTACLFCLEKMRTDNDEKWPVIATQLISSSKRFDDSASSYFAAGVVIQKILARLDRVSGFELAQENLIGFNLELKSGLVTQLTWPKHADCGCQAAG</sequence>
<accession>A0A6J6CPI9</accession>
<dbReference type="InterPro" id="IPR035985">
    <property type="entry name" value="Ubiquitin-activating_enz"/>
</dbReference>
<gene>
    <name evidence="1" type="ORF">UFOPK1561_00370</name>
</gene>
<evidence type="ECO:0000313" key="1">
    <source>
        <dbReference type="EMBL" id="CAB4552289.1"/>
    </source>
</evidence>
<name>A0A6J6CPI9_9ZZZZ</name>
<dbReference type="GO" id="GO:0008641">
    <property type="term" value="F:ubiquitin-like modifier activating enzyme activity"/>
    <property type="evidence" value="ECO:0007669"/>
    <property type="project" value="InterPro"/>
</dbReference>
<dbReference type="EMBL" id="CAEZSZ010000026">
    <property type="protein sequence ID" value="CAB4552289.1"/>
    <property type="molecule type" value="Genomic_DNA"/>
</dbReference>
<dbReference type="AlphaFoldDB" id="A0A6J6CPI9"/>
<protein>
    <submittedName>
        <fullName evidence="1">Unannotated protein</fullName>
    </submittedName>
</protein>
<dbReference type="SUPFAM" id="SSF69572">
    <property type="entry name" value="Activating enzymes of the ubiquitin-like proteins"/>
    <property type="match status" value="1"/>
</dbReference>
<proteinExistence type="predicted"/>
<dbReference type="Gene3D" id="3.40.50.720">
    <property type="entry name" value="NAD(P)-binding Rossmann-like Domain"/>
    <property type="match status" value="1"/>
</dbReference>
<organism evidence="1">
    <name type="scientific">freshwater metagenome</name>
    <dbReference type="NCBI Taxonomy" id="449393"/>
    <lineage>
        <taxon>unclassified sequences</taxon>
        <taxon>metagenomes</taxon>
        <taxon>ecological metagenomes</taxon>
    </lineage>
</organism>
<reference evidence="1" key="1">
    <citation type="submission" date="2020-05" db="EMBL/GenBank/DDBJ databases">
        <authorList>
            <person name="Chiriac C."/>
            <person name="Salcher M."/>
            <person name="Ghai R."/>
            <person name="Kavagutti S V."/>
        </authorList>
    </citation>
    <scope>NUCLEOTIDE SEQUENCE</scope>
</reference>